<sequence>MYLALWQQLLQSTTGEIKIKKETLHHKASHSRMQSSDDITFTASNVVGLRTASLVSETSEAEKTNTLLQKTQDFLASMPFWSLSQCMSLLKSFDNAPYHTDNASIIQQCVSLISSKTAMRSSLSTPMCYSPESRLSSNDSDELESYSSAGFFEDITHLSIHMVEKLILAMLSHHIDNKFLGKCLLHYLQAAKKRGSNSRGGHNAWIASELVSLEAFESVVSLLHKLSRVSVPCKSLFGLQRMALRLHASKGSRRKIEEMIGFQLDKATLDNILVSRRHNSGTLYDVNLVLRLVKLFLRKQADAHLVLDVGPVKRVGCLMDKYLTEIAPDPNLTGAQFRAVAECLPDFARDSHDDLYQALDMFLEAHPRTQEEESTELCKVIDFNKLSPETSKHAAQSLWFPARVTLKALLQEQATFKAAIGGYRHHHYHQHQQPHYQHPSKSGDIAVASLSSSSSSSKSTPTPTLQRLGSDVSSKPSSHCHQRKSSIDSTYRPFTAFKQHNDDNQHTNDVLNGESSPSSCSSFTWDYHSSHSQSNGSSRRSLYEQMAMEFPEVRGEQDELGYHLVLQQNEELRTDLEVMRHRVSELEKACGQMRSKVSNYTRPKRLLC</sequence>
<name>A0A9D4VA09_ADICA</name>
<dbReference type="PROSITE" id="PS51649">
    <property type="entry name" value="NPH3"/>
    <property type="match status" value="1"/>
</dbReference>
<accession>A0A9D4VA09</accession>
<feature type="domain" description="NPH3" evidence="3">
    <location>
        <begin position="149"/>
        <end position="415"/>
    </location>
</feature>
<dbReference type="AlphaFoldDB" id="A0A9D4VA09"/>
<dbReference type="OrthoDB" id="624345at2759"/>
<dbReference type="InterPro" id="IPR027356">
    <property type="entry name" value="NPH3_dom"/>
</dbReference>
<organism evidence="4 5">
    <name type="scientific">Adiantum capillus-veneris</name>
    <name type="common">Maidenhair fern</name>
    <dbReference type="NCBI Taxonomy" id="13818"/>
    <lineage>
        <taxon>Eukaryota</taxon>
        <taxon>Viridiplantae</taxon>
        <taxon>Streptophyta</taxon>
        <taxon>Embryophyta</taxon>
        <taxon>Tracheophyta</taxon>
        <taxon>Polypodiopsida</taxon>
        <taxon>Polypodiidae</taxon>
        <taxon>Polypodiales</taxon>
        <taxon>Pteridineae</taxon>
        <taxon>Pteridaceae</taxon>
        <taxon>Vittarioideae</taxon>
        <taxon>Adiantum</taxon>
    </lineage>
</organism>
<proteinExistence type="predicted"/>
<gene>
    <name evidence="4" type="ORF">GOP47_0001992</name>
</gene>
<protein>
    <recommendedName>
        <fullName evidence="3">NPH3 domain-containing protein</fullName>
    </recommendedName>
</protein>
<evidence type="ECO:0000256" key="1">
    <source>
        <dbReference type="ARBA" id="ARBA00022786"/>
    </source>
</evidence>
<keyword evidence="1" id="KW-0833">Ubl conjugation pathway</keyword>
<dbReference type="InterPro" id="IPR043454">
    <property type="entry name" value="NPH3/RPT2-like"/>
</dbReference>
<comment type="caution">
    <text evidence="4">The sequence shown here is derived from an EMBL/GenBank/DDBJ whole genome shotgun (WGS) entry which is preliminary data.</text>
</comment>
<dbReference type="PANTHER" id="PTHR32370">
    <property type="entry name" value="OS12G0117600 PROTEIN"/>
    <property type="match status" value="1"/>
</dbReference>
<dbReference type="Pfam" id="PF03000">
    <property type="entry name" value="NPH3"/>
    <property type="match status" value="1"/>
</dbReference>
<feature type="compositionally biased region" description="Low complexity" evidence="2">
    <location>
        <begin position="449"/>
        <end position="459"/>
    </location>
</feature>
<evidence type="ECO:0000256" key="2">
    <source>
        <dbReference type="SAM" id="MobiDB-lite"/>
    </source>
</evidence>
<evidence type="ECO:0000259" key="3">
    <source>
        <dbReference type="PROSITE" id="PS51649"/>
    </source>
</evidence>
<dbReference type="EMBL" id="JABFUD020000003">
    <property type="protein sequence ID" value="KAI5082249.1"/>
    <property type="molecule type" value="Genomic_DNA"/>
</dbReference>
<reference evidence="4" key="1">
    <citation type="submission" date="2021-01" db="EMBL/GenBank/DDBJ databases">
        <title>Adiantum capillus-veneris genome.</title>
        <authorList>
            <person name="Fang Y."/>
            <person name="Liao Q."/>
        </authorList>
    </citation>
    <scope>NUCLEOTIDE SEQUENCE</scope>
    <source>
        <strain evidence="4">H3</strain>
        <tissue evidence="4">Leaf</tissue>
    </source>
</reference>
<evidence type="ECO:0000313" key="5">
    <source>
        <dbReference type="Proteomes" id="UP000886520"/>
    </source>
</evidence>
<evidence type="ECO:0000313" key="4">
    <source>
        <dbReference type="EMBL" id="KAI5082249.1"/>
    </source>
</evidence>
<feature type="compositionally biased region" description="Polar residues" evidence="2">
    <location>
        <begin position="460"/>
        <end position="477"/>
    </location>
</feature>
<keyword evidence="5" id="KW-1185">Reference proteome</keyword>
<feature type="region of interest" description="Disordered" evidence="2">
    <location>
        <begin position="426"/>
        <end position="486"/>
    </location>
</feature>
<dbReference type="Proteomes" id="UP000886520">
    <property type="component" value="Chromosome 2"/>
</dbReference>